<evidence type="ECO:0000313" key="1">
    <source>
        <dbReference type="EMBL" id="KIM35712.1"/>
    </source>
</evidence>
<gene>
    <name evidence="1" type="ORF">M413DRAFT_56924</name>
</gene>
<protein>
    <submittedName>
        <fullName evidence="1">Uncharacterized protein</fullName>
    </submittedName>
</protein>
<keyword evidence="2" id="KW-1185">Reference proteome</keyword>
<dbReference type="AlphaFoldDB" id="A0A0C2Y3R2"/>
<organism evidence="1 2">
    <name type="scientific">Hebeloma cylindrosporum</name>
    <dbReference type="NCBI Taxonomy" id="76867"/>
    <lineage>
        <taxon>Eukaryota</taxon>
        <taxon>Fungi</taxon>
        <taxon>Dikarya</taxon>
        <taxon>Basidiomycota</taxon>
        <taxon>Agaricomycotina</taxon>
        <taxon>Agaricomycetes</taxon>
        <taxon>Agaricomycetidae</taxon>
        <taxon>Agaricales</taxon>
        <taxon>Agaricineae</taxon>
        <taxon>Hymenogastraceae</taxon>
        <taxon>Hebeloma</taxon>
    </lineage>
</organism>
<dbReference type="Proteomes" id="UP000053424">
    <property type="component" value="Unassembled WGS sequence"/>
</dbReference>
<dbReference type="EMBL" id="KN831815">
    <property type="protein sequence ID" value="KIM35712.1"/>
    <property type="molecule type" value="Genomic_DNA"/>
</dbReference>
<dbReference type="STRING" id="686832.A0A0C2Y3R2"/>
<reference evidence="1 2" key="1">
    <citation type="submission" date="2014-04" db="EMBL/GenBank/DDBJ databases">
        <authorList>
            <consortium name="DOE Joint Genome Institute"/>
            <person name="Kuo A."/>
            <person name="Gay G."/>
            <person name="Dore J."/>
            <person name="Kohler A."/>
            <person name="Nagy L.G."/>
            <person name="Floudas D."/>
            <person name="Copeland A."/>
            <person name="Barry K.W."/>
            <person name="Cichocki N."/>
            <person name="Veneault-Fourrey C."/>
            <person name="LaButti K."/>
            <person name="Lindquist E.A."/>
            <person name="Lipzen A."/>
            <person name="Lundell T."/>
            <person name="Morin E."/>
            <person name="Murat C."/>
            <person name="Sun H."/>
            <person name="Tunlid A."/>
            <person name="Henrissat B."/>
            <person name="Grigoriev I.V."/>
            <person name="Hibbett D.S."/>
            <person name="Martin F."/>
            <person name="Nordberg H.P."/>
            <person name="Cantor M.N."/>
            <person name="Hua S.X."/>
        </authorList>
    </citation>
    <scope>NUCLEOTIDE SEQUENCE [LARGE SCALE GENOMIC DNA]</scope>
    <source>
        <strain evidence="2">h7</strain>
    </source>
</reference>
<proteinExistence type="predicted"/>
<accession>A0A0C2Y3R2</accession>
<sequence length="175" mass="19264">GCGPAIALGLARLFGGELLSDIEATGTGAQVDGMFMKLREQILNELETNSSGALRSCHPNVAKGFPKEFPDRSILNLYHSPAISSSSRELVNSAEPSRSHWPFREPSIGGLAQFGRENFGWKDETRLKDGMGRMWEGVLSQMFYCPLIIYDASTKCLATPTRQSTVLEARLLKQQ</sequence>
<reference evidence="2" key="2">
    <citation type="submission" date="2015-01" db="EMBL/GenBank/DDBJ databases">
        <title>Evolutionary Origins and Diversification of the Mycorrhizal Mutualists.</title>
        <authorList>
            <consortium name="DOE Joint Genome Institute"/>
            <consortium name="Mycorrhizal Genomics Consortium"/>
            <person name="Kohler A."/>
            <person name="Kuo A."/>
            <person name="Nagy L.G."/>
            <person name="Floudas D."/>
            <person name="Copeland A."/>
            <person name="Barry K.W."/>
            <person name="Cichocki N."/>
            <person name="Veneault-Fourrey C."/>
            <person name="LaButti K."/>
            <person name="Lindquist E.A."/>
            <person name="Lipzen A."/>
            <person name="Lundell T."/>
            <person name="Morin E."/>
            <person name="Murat C."/>
            <person name="Riley R."/>
            <person name="Ohm R."/>
            <person name="Sun H."/>
            <person name="Tunlid A."/>
            <person name="Henrissat B."/>
            <person name="Grigoriev I.V."/>
            <person name="Hibbett D.S."/>
            <person name="Martin F."/>
        </authorList>
    </citation>
    <scope>NUCLEOTIDE SEQUENCE [LARGE SCALE GENOMIC DNA]</scope>
    <source>
        <strain evidence="2">h7</strain>
    </source>
</reference>
<evidence type="ECO:0000313" key="2">
    <source>
        <dbReference type="Proteomes" id="UP000053424"/>
    </source>
</evidence>
<feature type="non-terminal residue" evidence="1">
    <location>
        <position position="1"/>
    </location>
</feature>
<dbReference type="HOGENOM" id="CLU_1536127_0_0_1"/>
<feature type="non-terminal residue" evidence="1">
    <location>
        <position position="175"/>
    </location>
</feature>
<name>A0A0C2Y3R2_HEBCY</name>
<dbReference type="OrthoDB" id="3005703at2759"/>